<keyword evidence="3" id="KW-1185">Reference proteome</keyword>
<dbReference type="AlphaFoldDB" id="A0A370DS42"/>
<dbReference type="Pfam" id="PF00149">
    <property type="entry name" value="Metallophos"/>
    <property type="match status" value="1"/>
</dbReference>
<organism evidence="2 3">
    <name type="scientific">endosymbiont of Escarpia spicata</name>
    <dbReference type="NCBI Taxonomy" id="2200908"/>
    <lineage>
        <taxon>Bacteria</taxon>
        <taxon>Pseudomonadati</taxon>
        <taxon>Pseudomonadota</taxon>
        <taxon>Gammaproteobacteria</taxon>
        <taxon>sulfur-oxidizing symbionts</taxon>
    </lineage>
</organism>
<name>A0A370DS42_9GAMM</name>
<dbReference type="Gene3D" id="3.60.21.10">
    <property type="match status" value="1"/>
</dbReference>
<dbReference type="Proteomes" id="UP000254771">
    <property type="component" value="Unassembled WGS sequence"/>
</dbReference>
<dbReference type="InterPro" id="IPR004843">
    <property type="entry name" value="Calcineurin-like_PHP"/>
</dbReference>
<gene>
    <name evidence="2" type="ORF">DIZ78_04935</name>
</gene>
<evidence type="ECO:0000259" key="1">
    <source>
        <dbReference type="Pfam" id="PF00149"/>
    </source>
</evidence>
<sequence>MATQSSKQQKGLMKRLKESFSGLAQCKELDLKKAYLLEDKKVRLQMENYPIQLNVGPDGKTLHIYPERPMNHSQKGFQTGRYIMFDPKSYYKGVSGFLPINEGKKIILGKGNAAQKDLLNLPQNIAERHLSIVNDNGSLVFKNLDAKHHACISPLLKDKQLHRINKWRLAKLKRLRSIFGGPVKMLPADDALSMIRRVNKVMEKEAYRVEDDSGQPGGVVELPPGTTPILLGDLHTKADNLLVILSQSGFLKELKKGNAALVILGDAVHCEDTGKLERMESSILIMDLIFKLKLRFPRQVFYLRGNHDSFSEEIGKQGVPQGMLWEKALVKIRGKAYRNEMARFYEQLPYIAYSKNFIACHAGPPTRSTSRQELVNIRQHPKLIREVTQNRIRRPNSPSGYFRREVKKFRKYFDLAPDTPVIVGHTPMTSDDTLWENVGDIDNHYVIYASNDQWVGVMAQVGGRLYPFHYPVEHLIPLINAIEN</sequence>
<dbReference type="GO" id="GO:0016787">
    <property type="term" value="F:hydrolase activity"/>
    <property type="evidence" value="ECO:0007669"/>
    <property type="project" value="InterPro"/>
</dbReference>
<protein>
    <submittedName>
        <fullName evidence="2">Metallophosphoesterase</fullName>
    </submittedName>
</protein>
<dbReference type="EMBL" id="QFXE01000005">
    <property type="protein sequence ID" value="RDH87886.1"/>
    <property type="molecule type" value="Genomic_DNA"/>
</dbReference>
<evidence type="ECO:0000313" key="3">
    <source>
        <dbReference type="Proteomes" id="UP000254771"/>
    </source>
</evidence>
<comment type="caution">
    <text evidence="2">The sequence shown here is derived from an EMBL/GenBank/DDBJ whole genome shotgun (WGS) entry which is preliminary data.</text>
</comment>
<dbReference type="SUPFAM" id="SSF56300">
    <property type="entry name" value="Metallo-dependent phosphatases"/>
    <property type="match status" value="1"/>
</dbReference>
<accession>A0A370DS42</accession>
<feature type="domain" description="Calcineurin-like phosphoesterase" evidence="1">
    <location>
        <begin position="230"/>
        <end position="429"/>
    </location>
</feature>
<proteinExistence type="predicted"/>
<dbReference type="InterPro" id="IPR029052">
    <property type="entry name" value="Metallo-depent_PP-like"/>
</dbReference>
<evidence type="ECO:0000313" key="2">
    <source>
        <dbReference type="EMBL" id="RDH87886.1"/>
    </source>
</evidence>
<reference evidence="2 3" key="1">
    <citation type="journal article" date="2018" name="ISME J.">
        <title>Endosymbiont genomes yield clues of tubeworm success.</title>
        <authorList>
            <person name="Li Y."/>
            <person name="Liles M.R."/>
            <person name="Halanych K.M."/>
        </authorList>
    </citation>
    <scope>NUCLEOTIDE SEQUENCE [LARGE SCALE GENOMIC DNA]</scope>
    <source>
        <strain evidence="2">A1462</strain>
    </source>
</reference>